<feature type="domain" description="Transcription regulator TrmB N-terminal" evidence="1">
    <location>
        <begin position="7"/>
        <end position="74"/>
    </location>
</feature>
<evidence type="ECO:0000259" key="1">
    <source>
        <dbReference type="Pfam" id="PF01978"/>
    </source>
</evidence>
<name>A0A955RK81_9BACT</name>
<dbReference type="EMBL" id="JAGQLH010000006">
    <property type="protein sequence ID" value="MCA9385167.1"/>
    <property type="molecule type" value="Genomic_DNA"/>
</dbReference>
<proteinExistence type="predicted"/>
<dbReference type="Proteomes" id="UP000754563">
    <property type="component" value="Unassembled WGS sequence"/>
</dbReference>
<dbReference type="Pfam" id="PF01978">
    <property type="entry name" value="TrmB"/>
    <property type="match status" value="1"/>
</dbReference>
<reference evidence="2" key="1">
    <citation type="submission" date="2020-04" db="EMBL/GenBank/DDBJ databases">
        <authorList>
            <person name="Zhang T."/>
        </authorList>
    </citation>
    <scope>NUCLEOTIDE SEQUENCE</scope>
    <source>
        <strain evidence="2">HKST-UBA11</strain>
    </source>
</reference>
<evidence type="ECO:0000313" key="2">
    <source>
        <dbReference type="EMBL" id="MCA9385167.1"/>
    </source>
</evidence>
<dbReference type="Gene3D" id="1.10.10.10">
    <property type="entry name" value="Winged helix-like DNA-binding domain superfamily/Winged helix DNA-binding domain"/>
    <property type="match status" value="1"/>
</dbReference>
<protein>
    <recommendedName>
        <fullName evidence="1">Transcription regulator TrmB N-terminal domain-containing protein</fullName>
    </recommendedName>
</protein>
<reference evidence="2" key="2">
    <citation type="journal article" date="2021" name="Microbiome">
        <title>Successional dynamics and alternative stable states in a saline activated sludge microbial community over 9 years.</title>
        <authorList>
            <person name="Wang Y."/>
            <person name="Ye J."/>
            <person name="Ju F."/>
            <person name="Liu L."/>
            <person name="Boyd J.A."/>
            <person name="Deng Y."/>
            <person name="Parks D.H."/>
            <person name="Jiang X."/>
            <person name="Yin X."/>
            <person name="Woodcroft B.J."/>
            <person name="Tyson G.W."/>
            <person name="Hugenholtz P."/>
            <person name="Polz M.F."/>
            <person name="Zhang T."/>
        </authorList>
    </citation>
    <scope>NUCLEOTIDE SEQUENCE</scope>
    <source>
        <strain evidence="2">HKST-UBA11</strain>
    </source>
</reference>
<organism evidence="2 3">
    <name type="scientific">Candidatus Dojkabacteria bacterium</name>
    <dbReference type="NCBI Taxonomy" id="2099670"/>
    <lineage>
        <taxon>Bacteria</taxon>
        <taxon>Candidatus Dojkabacteria</taxon>
    </lineage>
</organism>
<dbReference type="AlphaFoldDB" id="A0A955RK81"/>
<gene>
    <name evidence="2" type="ORF">KC717_00800</name>
</gene>
<evidence type="ECO:0000313" key="3">
    <source>
        <dbReference type="Proteomes" id="UP000754563"/>
    </source>
</evidence>
<dbReference type="InterPro" id="IPR036390">
    <property type="entry name" value="WH_DNA-bd_sf"/>
</dbReference>
<dbReference type="PANTHER" id="PTHR34293">
    <property type="entry name" value="HTH-TYPE TRANSCRIPTIONAL REGULATOR TRMBL2"/>
    <property type="match status" value="1"/>
</dbReference>
<dbReference type="InterPro" id="IPR036388">
    <property type="entry name" value="WH-like_DNA-bd_sf"/>
</dbReference>
<dbReference type="InterPro" id="IPR051797">
    <property type="entry name" value="TrmB-like"/>
</dbReference>
<sequence>MKNLYLLEEIGLTKNEIDVYVFLTRKGISSGPEVYKGTSLDKSSAYRSLKELEKRKLVSSSGESRNQKFEAVSPDALLELFSQKKQAFESIEKGVKAIIDDLDGYVEKSFKSNNIQILTGKSGYRLWLENRITGNHKLVREMLPYEIVQVEFDDYYEYINSYIKRRVGNGIHIKTLNFTTDNPDHLDRTRPDIFKEARTMPSNFPITGGLSTWGTKTGFVSKKDGQFLGIVIDESLVTELCNALFDTLWEQSSEIFPD</sequence>
<dbReference type="PANTHER" id="PTHR34293:SF1">
    <property type="entry name" value="HTH-TYPE TRANSCRIPTIONAL REGULATOR TRMBL2"/>
    <property type="match status" value="1"/>
</dbReference>
<dbReference type="InterPro" id="IPR002831">
    <property type="entry name" value="Tscrpt_reg_TrmB_N"/>
</dbReference>
<accession>A0A955RK81</accession>
<comment type="caution">
    <text evidence="2">The sequence shown here is derived from an EMBL/GenBank/DDBJ whole genome shotgun (WGS) entry which is preliminary data.</text>
</comment>
<dbReference type="SUPFAM" id="SSF46785">
    <property type="entry name" value="Winged helix' DNA-binding domain"/>
    <property type="match status" value="1"/>
</dbReference>